<evidence type="ECO:0000313" key="2">
    <source>
        <dbReference type="Proteomes" id="UP000019460"/>
    </source>
</evidence>
<evidence type="ECO:0000313" key="1">
    <source>
        <dbReference type="EMBL" id="EXJ13381.1"/>
    </source>
</evidence>
<comment type="caution">
    <text evidence="1">The sequence shown here is derived from an EMBL/GenBank/DDBJ whole genome shotgun (WGS) entry which is preliminary data.</text>
</comment>
<name>W9V952_9GAMM</name>
<dbReference type="EMBL" id="AONC01000071">
    <property type="protein sequence ID" value="EXJ13381.1"/>
    <property type="molecule type" value="Genomic_DNA"/>
</dbReference>
<keyword evidence="2" id="KW-1185">Reference proteome</keyword>
<dbReference type="AlphaFoldDB" id="W9V952"/>
<gene>
    <name evidence="1" type="ORF">D779_3777</name>
</gene>
<accession>W9V952</accession>
<sequence length="77" mass="9083">MTSFRYSLDAHARSESPACRRSSWVDDRRHPMRLMSQFGPDLPGSGIHRPYCAIWHHDMWMHRAFATPLRATFVVRQ</sequence>
<dbReference type="Proteomes" id="UP000019460">
    <property type="component" value="Unassembled WGS sequence"/>
</dbReference>
<protein>
    <submittedName>
        <fullName evidence="1">Uncharacterized protein</fullName>
    </submittedName>
</protein>
<dbReference type="STRING" id="1249627.D779_3777"/>
<proteinExistence type="predicted"/>
<reference evidence="1 2" key="1">
    <citation type="submission" date="2012-11" db="EMBL/GenBank/DDBJ databases">
        <title>Genome assembly of Thiorhodococcus sp. AK35.</title>
        <authorList>
            <person name="Nupur N."/>
            <person name="Khatri I."/>
            <person name="Subramanian S."/>
            <person name="Pinnaka A."/>
        </authorList>
    </citation>
    <scope>NUCLEOTIDE SEQUENCE [LARGE SCALE GENOMIC DNA]</scope>
    <source>
        <strain evidence="1 2">AK35</strain>
    </source>
</reference>
<organism evidence="1 2">
    <name type="scientific">Imhoffiella purpurea</name>
    <dbReference type="NCBI Taxonomy" id="1249627"/>
    <lineage>
        <taxon>Bacteria</taxon>
        <taxon>Pseudomonadati</taxon>
        <taxon>Pseudomonadota</taxon>
        <taxon>Gammaproteobacteria</taxon>
        <taxon>Chromatiales</taxon>
        <taxon>Chromatiaceae</taxon>
        <taxon>Imhoffiella</taxon>
    </lineage>
</organism>